<evidence type="ECO:0000256" key="8">
    <source>
        <dbReference type="ARBA" id="ARBA00023128"/>
    </source>
</evidence>
<dbReference type="eggNOG" id="KOG3440">
    <property type="taxonomic scope" value="Eukaryota"/>
</dbReference>
<organism>
    <name type="scientific">Culex quinquefasciatus</name>
    <name type="common">Southern house mosquito</name>
    <name type="synonym">Culex pungens</name>
    <dbReference type="NCBI Taxonomy" id="7176"/>
    <lineage>
        <taxon>Eukaryota</taxon>
        <taxon>Metazoa</taxon>
        <taxon>Ecdysozoa</taxon>
        <taxon>Arthropoda</taxon>
        <taxon>Hexapoda</taxon>
        <taxon>Insecta</taxon>
        <taxon>Pterygota</taxon>
        <taxon>Neoptera</taxon>
        <taxon>Endopterygota</taxon>
        <taxon>Diptera</taxon>
        <taxon>Nematocera</taxon>
        <taxon>Culicoidea</taxon>
        <taxon>Culicidae</taxon>
        <taxon>Culicinae</taxon>
        <taxon>Culicini</taxon>
        <taxon>Culex</taxon>
        <taxon>Culex</taxon>
    </lineage>
</organism>
<comment type="subcellular location">
    <subcellularLocation>
        <location evidence="1">Mitochondrion inner membrane</location>
        <topology evidence="1">Peripheral membrane protein</topology>
        <orientation evidence="1">Matrix side</orientation>
    </subcellularLocation>
</comment>
<dbReference type="GO" id="GO:0006122">
    <property type="term" value="P:mitochondrial electron transport, ubiquinol to cytochrome c"/>
    <property type="evidence" value="ECO:0007669"/>
    <property type="project" value="InterPro"/>
</dbReference>
<evidence type="ECO:0000256" key="3">
    <source>
        <dbReference type="ARBA" id="ARBA00016323"/>
    </source>
</evidence>
<comment type="similarity">
    <text evidence="2">Belongs to the UQCRB/QCR7 family.</text>
</comment>
<keyword evidence="14" id="KW-1185">Reference proteome</keyword>
<evidence type="ECO:0000313" key="12">
    <source>
        <dbReference type="EMBL" id="EDS37455.1"/>
    </source>
</evidence>
<dbReference type="Gene3D" id="1.10.1090.10">
    <property type="entry name" value="Cytochrome b-c1 complex subunit 7"/>
    <property type="match status" value="1"/>
</dbReference>
<evidence type="ECO:0000256" key="1">
    <source>
        <dbReference type="ARBA" id="ARBA00004443"/>
    </source>
</evidence>
<dbReference type="VEuPathDB" id="VectorBase:CPIJ012149"/>
<reference evidence="13" key="2">
    <citation type="submission" date="2021-02" db="UniProtKB">
        <authorList>
            <consortium name="EnsemblMetazoa"/>
        </authorList>
    </citation>
    <scope>IDENTIFICATION</scope>
    <source>
        <strain evidence="13">JHB</strain>
    </source>
</reference>
<name>B0WZE1_CULQU</name>
<dbReference type="EnsemblMetazoa" id="CPIJ012149-RA">
    <property type="protein sequence ID" value="CPIJ012149-PA"/>
    <property type="gene ID" value="CPIJ012149"/>
</dbReference>
<evidence type="ECO:0000256" key="6">
    <source>
        <dbReference type="ARBA" id="ARBA00022792"/>
    </source>
</evidence>
<evidence type="ECO:0000256" key="10">
    <source>
        <dbReference type="ARBA" id="ARBA00031021"/>
    </source>
</evidence>
<dbReference type="GO" id="GO:0045275">
    <property type="term" value="C:respiratory chain complex III"/>
    <property type="evidence" value="ECO:0007669"/>
    <property type="project" value="InterPro"/>
</dbReference>
<evidence type="ECO:0000256" key="2">
    <source>
        <dbReference type="ARBA" id="ARBA00008554"/>
    </source>
</evidence>
<dbReference type="KEGG" id="cqu:CpipJ_CPIJ012149"/>
<evidence type="ECO:0000256" key="9">
    <source>
        <dbReference type="ARBA" id="ARBA00023136"/>
    </source>
</evidence>
<protein>
    <recommendedName>
        <fullName evidence="3">Cytochrome b-c1 complex subunit 7</fullName>
    </recommendedName>
    <alternativeName>
        <fullName evidence="10">Complex III subunit VII</fullName>
    </alternativeName>
    <alternativeName>
        <fullName evidence="11">Ubiquinol-cytochrome c reductase complex 14 kDa protein</fullName>
    </alternativeName>
</protein>
<accession>B0WZE1</accession>
<evidence type="ECO:0000256" key="7">
    <source>
        <dbReference type="ARBA" id="ARBA00022982"/>
    </source>
</evidence>
<sequence>MGTNVASTPSRLLPGILPSLATQNNWPENKACESFISYNLSGFNQYGLHREDDEVKEAIRLLPEKVKNESNYRNTRALHLAKTKMIRLL</sequence>
<dbReference type="InParanoid" id="B0WZE1"/>
<keyword evidence="4" id="KW-0813">Transport</keyword>
<keyword evidence="7" id="KW-0249">Electron transport</keyword>
<proteinExistence type="inferred from homology"/>
<dbReference type="Pfam" id="PF02271">
    <property type="entry name" value="UCR_14kD"/>
    <property type="match status" value="1"/>
</dbReference>
<dbReference type="SUPFAM" id="SSF81524">
    <property type="entry name" value="14 kDa protein of cytochrome bc1 complex (Ubiquinol-cytochrome c reductase)"/>
    <property type="match status" value="1"/>
</dbReference>
<gene>
    <name evidence="13" type="primary">6045384</name>
    <name evidence="12" type="ORF">CpipJ_CPIJ012149</name>
</gene>
<reference evidence="12" key="1">
    <citation type="submission" date="2007-03" db="EMBL/GenBank/DDBJ databases">
        <title>Annotation of Culex pipiens quinquefasciatus.</title>
        <authorList>
            <consortium name="The Broad Institute Genome Sequencing Platform"/>
            <person name="Atkinson P.W."/>
            <person name="Hemingway J."/>
            <person name="Christensen B.M."/>
            <person name="Higgs S."/>
            <person name="Kodira C."/>
            <person name="Hannick L."/>
            <person name="Megy K."/>
            <person name="O'Leary S."/>
            <person name="Pearson M."/>
            <person name="Haas B.J."/>
            <person name="Mauceli E."/>
            <person name="Wortman J.R."/>
            <person name="Lee N.H."/>
            <person name="Guigo R."/>
            <person name="Stanke M."/>
            <person name="Alvarado L."/>
            <person name="Amedeo P."/>
            <person name="Antoine C.H."/>
            <person name="Arensburger P."/>
            <person name="Bidwell S.L."/>
            <person name="Crawford M."/>
            <person name="Camaro F."/>
            <person name="Devon K."/>
            <person name="Engels R."/>
            <person name="Hammond M."/>
            <person name="Howarth C."/>
            <person name="Koehrsen M."/>
            <person name="Lawson D."/>
            <person name="Montgomery P."/>
            <person name="Nene V."/>
            <person name="Nusbaum C."/>
            <person name="Puiu D."/>
            <person name="Romero-Severson J."/>
            <person name="Severson D.W."/>
            <person name="Shumway M."/>
            <person name="Sisk P."/>
            <person name="Stolte C."/>
            <person name="Zeng Q."/>
            <person name="Eisenstadt E."/>
            <person name="Fraser-Liggett C."/>
            <person name="Strausberg R."/>
            <person name="Galagan J."/>
            <person name="Birren B."/>
            <person name="Collins F.H."/>
        </authorList>
    </citation>
    <scope>NUCLEOTIDE SEQUENCE [LARGE SCALE GENOMIC DNA]</scope>
    <source>
        <strain evidence="12">JHB</strain>
    </source>
</reference>
<dbReference type="GO" id="GO:0005743">
    <property type="term" value="C:mitochondrial inner membrane"/>
    <property type="evidence" value="ECO:0007669"/>
    <property type="project" value="UniProtKB-SubCell"/>
</dbReference>
<keyword evidence="8" id="KW-0496">Mitochondrion</keyword>
<dbReference type="STRING" id="7176.B0WZE1"/>
<dbReference type="HOGENOM" id="CLU_2456997_0_0_1"/>
<keyword evidence="6" id="KW-0999">Mitochondrion inner membrane</keyword>
<keyword evidence="9" id="KW-0472">Membrane</keyword>
<dbReference type="EMBL" id="DS232206">
    <property type="protein sequence ID" value="EDS37455.1"/>
    <property type="molecule type" value="Genomic_DNA"/>
</dbReference>
<keyword evidence="5" id="KW-0679">Respiratory chain</keyword>
<evidence type="ECO:0000313" key="14">
    <source>
        <dbReference type="Proteomes" id="UP000002320"/>
    </source>
</evidence>
<dbReference type="Proteomes" id="UP000002320">
    <property type="component" value="Unassembled WGS sequence"/>
</dbReference>
<dbReference type="InterPro" id="IPR003197">
    <property type="entry name" value="QCR7"/>
</dbReference>
<evidence type="ECO:0000256" key="11">
    <source>
        <dbReference type="ARBA" id="ARBA00032927"/>
    </source>
</evidence>
<evidence type="ECO:0000256" key="5">
    <source>
        <dbReference type="ARBA" id="ARBA00022660"/>
    </source>
</evidence>
<dbReference type="InterPro" id="IPR036544">
    <property type="entry name" value="QCR7_sf"/>
</dbReference>
<dbReference type="AlphaFoldDB" id="B0WZE1"/>
<evidence type="ECO:0000313" key="13">
    <source>
        <dbReference type="EnsemblMetazoa" id="CPIJ012149-PA"/>
    </source>
</evidence>
<evidence type="ECO:0000256" key="4">
    <source>
        <dbReference type="ARBA" id="ARBA00022448"/>
    </source>
</evidence>